<dbReference type="SUPFAM" id="SSF48150">
    <property type="entry name" value="DNA-glycosylase"/>
    <property type="match status" value="1"/>
</dbReference>
<dbReference type="PANTHER" id="PTHR30037:SF3">
    <property type="entry name" value="BLR0857 PROTEIN"/>
    <property type="match status" value="1"/>
</dbReference>
<dbReference type="InterPro" id="IPR052891">
    <property type="entry name" value="DNA-3mA_glycosylase"/>
</dbReference>
<evidence type="ECO:0000313" key="1">
    <source>
        <dbReference type="EMBL" id="KGM34957.1"/>
    </source>
</evidence>
<dbReference type="InterPro" id="IPR005019">
    <property type="entry name" value="Adenine_glyco"/>
</dbReference>
<comment type="caution">
    <text evidence="1">The sequence shown here is derived from an EMBL/GenBank/DDBJ whole genome shotgun (WGS) entry which is preliminary data.</text>
</comment>
<dbReference type="Proteomes" id="UP000029995">
    <property type="component" value="Unassembled WGS sequence"/>
</dbReference>
<sequence>MGDFAKVISLAAERRGGMDVLERALAETRSKTPAEIAATPDDRILAEMTRRIFNAGFAAKVITAKWDGFEAAFGGFDPRRCAGLSEEESDALLQDSRIVRHGAKIQSVAANARFLLDLAAEHGSAAKFLAGWPDSDYVGLLEVLKKRGSRLGGDTGMRFLRGIGKPAFIPTGDVVAALIREGVLTKPPGGKGDFKAMQQAFNRWSAESGRDLTEISRILAMSIGDVRHRRPGRH</sequence>
<organism evidence="1 2">
    <name type="scientific">Inquilinus limosus MP06</name>
    <dbReference type="NCBI Taxonomy" id="1398085"/>
    <lineage>
        <taxon>Bacteria</taxon>
        <taxon>Pseudomonadati</taxon>
        <taxon>Pseudomonadota</taxon>
        <taxon>Alphaproteobacteria</taxon>
        <taxon>Rhodospirillales</taxon>
        <taxon>Rhodospirillaceae</taxon>
        <taxon>Inquilinus</taxon>
    </lineage>
</organism>
<dbReference type="EMBL" id="JANX01000057">
    <property type="protein sequence ID" value="KGM34957.1"/>
    <property type="molecule type" value="Genomic_DNA"/>
</dbReference>
<accession>A0A0A0DD96</accession>
<protein>
    <recommendedName>
        <fullName evidence="3">3-methyladenine DNA glycosylase</fullName>
    </recommendedName>
</protein>
<reference evidence="1 2" key="1">
    <citation type="submission" date="2014-01" db="EMBL/GenBank/DDBJ databases">
        <title>Genome sequence determination for a cystic fibrosis isolate, Inquilinus limosus.</title>
        <authorList>
            <person name="Pino M."/>
            <person name="Di Conza J."/>
            <person name="Gutkind G."/>
        </authorList>
    </citation>
    <scope>NUCLEOTIDE SEQUENCE [LARGE SCALE GENOMIC DNA]</scope>
    <source>
        <strain evidence="1 2">MP06</strain>
    </source>
</reference>
<dbReference type="Pfam" id="PF03352">
    <property type="entry name" value="Adenine_glyco"/>
    <property type="match status" value="1"/>
</dbReference>
<dbReference type="RefSeq" id="WP_034833635.1">
    <property type="nucleotide sequence ID" value="NZ_JANX01000057.1"/>
</dbReference>
<evidence type="ECO:0008006" key="3">
    <source>
        <dbReference type="Google" id="ProtNLM"/>
    </source>
</evidence>
<dbReference type="GO" id="GO:0008725">
    <property type="term" value="F:DNA-3-methyladenine glycosylase activity"/>
    <property type="evidence" value="ECO:0007669"/>
    <property type="project" value="InterPro"/>
</dbReference>
<dbReference type="OrthoDB" id="9795156at2"/>
<dbReference type="PANTHER" id="PTHR30037">
    <property type="entry name" value="DNA-3-METHYLADENINE GLYCOSYLASE 1"/>
    <property type="match status" value="1"/>
</dbReference>
<dbReference type="InterPro" id="IPR011257">
    <property type="entry name" value="DNA_glycosylase"/>
</dbReference>
<evidence type="ECO:0000313" key="2">
    <source>
        <dbReference type="Proteomes" id="UP000029995"/>
    </source>
</evidence>
<dbReference type="Gene3D" id="1.10.340.30">
    <property type="entry name" value="Hypothetical protein, domain 2"/>
    <property type="match status" value="1"/>
</dbReference>
<dbReference type="AlphaFoldDB" id="A0A0A0DD96"/>
<name>A0A0A0DD96_9PROT</name>
<dbReference type="GO" id="GO:0006284">
    <property type="term" value="P:base-excision repair"/>
    <property type="evidence" value="ECO:0007669"/>
    <property type="project" value="InterPro"/>
</dbReference>
<proteinExistence type="predicted"/>
<gene>
    <name evidence="1" type="ORF">P409_07225</name>
</gene>